<evidence type="ECO:0000313" key="3">
    <source>
        <dbReference type="Proteomes" id="UP000000552"/>
    </source>
</evidence>
<gene>
    <name evidence="2" type="ordered locus">mll6466</name>
</gene>
<dbReference type="HOGENOM" id="CLU_2082971_0_0_5"/>
<feature type="region of interest" description="Disordered" evidence="1">
    <location>
        <begin position="95"/>
        <end position="117"/>
    </location>
</feature>
<evidence type="ECO:0000313" key="2">
    <source>
        <dbReference type="EMBL" id="BAB52757.1"/>
    </source>
</evidence>
<protein>
    <submittedName>
        <fullName evidence="2">Mll6466 protein</fullName>
    </submittedName>
</protein>
<dbReference type="KEGG" id="mlo:mll6466"/>
<dbReference type="Proteomes" id="UP000000552">
    <property type="component" value="Chromosome"/>
</dbReference>
<name>Q989E0_RHILO</name>
<evidence type="ECO:0000256" key="1">
    <source>
        <dbReference type="SAM" id="MobiDB-lite"/>
    </source>
</evidence>
<proteinExistence type="predicted"/>
<dbReference type="EMBL" id="BA000012">
    <property type="protein sequence ID" value="BAB52757.1"/>
    <property type="molecule type" value="Genomic_DNA"/>
</dbReference>
<reference evidence="2 3" key="1">
    <citation type="journal article" date="2000" name="DNA Res.">
        <title>Complete genome structure of the nitrogen-fixing symbiotic bacterium Mesorhizobium loti.</title>
        <authorList>
            <person name="Kaneko T."/>
            <person name="Nakamura Y."/>
            <person name="Sato S."/>
            <person name="Asamizu E."/>
            <person name="Kato T."/>
            <person name="Sasamoto S."/>
            <person name="Watanabe A."/>
            <person name="Idesawa K."/>
            <person name="Ishikawa A."/>
            <person name="Kawashima K."/>
            <person name="Kimura T."/>
            <person name="Kishida Y."/>
            <person name="Kiyokawa C."/>
            <person name="Kohara M."/>
            <person name="Matsumoto M."/>
            <person name="Matsuno A."/>
            <person name="Mochizuki Y."/>
            <person name="Nakayama S."/>
            <person name="Nakazaki N."/>
            <person name="Shimpo S."/>
            <person name="Sugimoto M."/>
            <person name="Takeuchi C."/>
            <person name="Yamada M."/>
            <person name="Tabata S."/>
        </authorList>
    </citation>
    <scope>NUCLEOTIDE SEQUENCE [LARGE SCALE GENOMIC DNA]</scope>
    <source>
        <strain evidence="3">LMG 29417 / CECT 9101 / MAFF 303099</strain>
    </source>
</reference>
<accession>Q989E0</accession>
<dbReference type="AlphaFoldDB" id="Q989E0"/>
<organism evidence="2 3">
    <name type="scientific">Mesorhizobium japonicum (strain LMG 29417 / CECT 9101 / MAFF 303099)</name>
    <name type="common">Mesorhizobium loti (strain MAFF 303099)</name>
    <dbReference type="NCBI Taxonomy" id="266835"/>
    <lineage>
        <taxon>Bacteria</taxon>
        <taxon>Pseudomonadati</taxon>
        <taxon>Pseudomonadota</taxon>
        <taxon>Alphaproteobacteria</taxon>
        <taxon>Hyphomicrobiales</taxon>
        <taxon>Phyllobacteriaceae</taxon>
        <taxon>Mesorhizobium</taxon>
    </lineage>
</organism>
<sequence length="117" mass="12985">MTFRRDMLQNEGSPNRALRPVLETLRLQALAGRDRRKATLDIGDLRRAGPGAVAREAAAKEIGERIRTRIAQVCFAPKGTEDVLAIKVGWRTKWSSRTCSGPPNNTSPTRRMTPDSN</sequence>